<feature type="domain" description="C-type lectin" evidence="1">
    <location>
        <begin position="7"/>
        <end position="126"/>
    </location>
</feature>
<reference evidence="3" key="1">
    <citation type="submission" date="2022-11" db="UniProtKB">
        <authorList>
            <consortium name="WormBaseParasite"/>
        </authorList>
    </citation>
    <scope>IDENTIFICATION</scope>
</reference>
<evidence type="ECO:0000313" key="2">
    <source>
        <dbReference type="Proteomes" id="UP000887578"/>
    </source>
</evidence>
<dbReference type="InterPro" id="IPR016187">
    <property type="entry name" value="CTDL_fold"/>
</dbReference>
<protein>
    <submittedName>
        <fullName evidence="3">C-type lectin domain-containing protein</fullName>
    </submittedName>
</protein>
<dbReference type="Proteomes" id="UP000887578">
    <property type="component" value="Unplaced"/>
</dbReference>
<dbReference type="WBParaSite" id="PDA_v2.g15356.t1">
    <property type="protein sequence ID" value="PDA_v2.g15356.t1"/>
    <property type="gene ID" value="PDA_v2.g15356"/>
</dbReference>
<dbReference type="Pfam" id="PF00059">
    <property type="entry name" value="Lectin_C"/>
    <property type="match status" value="1"/>
</dbReference>
<organism evidence="2 3">
    <name type="scientific">Panagrolaimus davidi</name>
    <dbReference type="NCBI Taxonomy" id="227884"/>
    <lineage>
        <taxon>Eukaryota</taxon>
        <taxon>Metazoa</taxon>
        <taxon>Ecdysozoa</taxon>
        <taxon>Nematoda</taxon>
        <taxon>Chromadorea</taxon>
        <taxon>Rhabditida</taxon>
        <taxon>Tylenchina</taxon>
        <taxon>Panagrolaimomorpha</taxon>
        <taxon>Panagrolaimoidea</taxon>
        <taxon>Panagrolaimidae</taxon>
        <taxon>Panagrolaimus</taxon>
    </lineage>
</organism>
<dbReference type="PROSITE" id="PS50041">
    <property type="entry name" value="C_TYPE_LECTIN_2"/>
    <property type="match status" value="1"/>
</dbReference>
<sequence>MVASFSNPNNCYLFVQNRSEFITAEGFCQQQGGHLTSIANAFDNMFLSQEAFSAFHDNEADNYWIGGTNELTPGNWSWIDGTPFSYADWMKGQPENILGANTIAVSTTTALWIAENGYDKKPFVCLIPGLTATTTSTISTTTKHSLSCEKDWKYYENTGFCYKAFSNFNITWEDSEKYCYDNFKSHLVSIHDLKESIFVAGMSI</sequence>
<accession>A0A914PB75</accession>
<dbReference type="SUPFAM" id="SSF56436">
    <property type="entry name" value="C-type lectin-like"/>
    <property type="match status" value="2"/>
</dbReference>
<keyword evidence="2" id="KW-1185">Reference proteome</keyword>
<evidence type="ECO:0000259" key="1">
    <source>
        <dbReference type="PROSITE" id="PS50041"/>
    </source>
</evidence>
<evidence type="ECO:0000313" key="3">
    <source>
        <dbReference type="WBParaSite" id="PDA_v2.g15356.t1"/>
    </source>
</evidence>
<name>A0A914PB75_9BILA</name>
<dbReference type="Gene3D" id="3.10.100.10">
    <property type="entry name" value="Mannose-Binding Protein A, subunit A"/>
    <property type="match status" value="2"/>
</dbReference>
<dbReference type="CDD" id="cd00037">
    <property type="entry name" value="CLECT"/>
    <property type="match status" value="1"/>
</dbReference>
<dbReference type="SMART" id="SM00034">
    <property type="entry name" value="CLECT"/>
    <property type="match status" value="1"/>
</dbReference>
<dbReference type="PANTHER" id="PTHR22803">
    <property type="entry name" value="MANNOSE, PHOSPHOLIPASE, LECTIN RECEPTOR RELATED"/>
    <property type="match status" value="1"/>
</dbReference>
<dbReference type="InterPro" id="IPR016186">
    <property type="entry name" value="C-type_lectin-like/link_sf"/>
</dbReference>
<dbReference type="InterPro" id="IPR050111">
    <property type="entry name" value="C-type_lectin/snaclec_domain"/>
</dbReference>
<dbReference type="AlphaFoldDB" id="A0A914PB75"/>
<proteinExistence type="predicted"/>
<dbReference type="InterPro" id="IPR001304">
    <property type="entry name" value="C-type_lectin-like"/>
</dbReference>